<reference evidence="1" key="1">
    <citation type="submission" date="2021-02" db="EMBL/GenBank/DDBJ databases">
        <authorList>
            <person name="Nowell W R."/>
        </authorList>
    </citation>
    <scope>NUCLEOTIDE SEQUENCE</scope>
</reference>
<dbReference type="EMBL" id="CAJNRF010003911">
    <property type="protein sequence ID" value="CAF2053805.1"/>
    <property type="molecule type" value="Genomic_DNA"/>
</dbReference>
<accession>A0A816PWP6</accession>
<protein>
    <submittedName>
        <fullName evidence="1">Uncharacterized protein</fullName>
    </submittedName>
</protein>
<evidence type="ECO:0000313" key="4">
    <source>
        <dbReference type="Proteomes" id="UP000663866"/>
    </source>
</evidence>
<sequence>QHITFTIIGSSRCSFPYSLYHTLPLTTFSSSTRNKLCIRVISYKDCLAVLDGRFKQLSTLIVDIINTQHRPSNAYNMDDLPNLKCFSLTTTSSCFVELTLHLTINMATAFIDGTHIYNEILAHVPQLHIFDFCICTDTDIDRLTHQLSKDDI</sequence>
<evidence type="ECO:0000313" key="3">
    <source>
        <dbReference type="Proteomes" id="UP000663856"/>
    </source>
</evidence>
<dbReference type="AlphaFoldDB" id="A0A816PWP6"/>
<proteinExistence type="predicted"/>
<dbReference type="Proteomes" id="UP000663856">
    <property type="component" value="Unassembled WGS sequence"/>
</dbReference>
<dbReference type="Proteomes" id="UP000663866">
    <property type="component" value="Unassembled WGS sequence"/>
</dbReference>
<dbReference type="EMBL" id="CAJOBG010007102">
    <property type="protein sequence ID" value="CAF4207009.1"/>
    <property type="molecule type" value="Genomic_DNA"/>
</dbReference>
<keyword evidence="4" id="KW-1185">Reference proteome</keyword>
<evidence type="ECO:0000313" key="2">
    <source>
        <dbReference type="EMBL" id="CAF4207009.1"/>
    </source>
</evidence>
<organism evidence="1 3">
    <name type="scientific">Rotaria magnacalcarata</name>
    <dbReference type="NCBI Taxonomy" id="392030"/>
    <lineage>
        <taxon>Eukaryota</taxon>
        <taxon>Metazoa</taxon>
        <taxon>Spiralia</taxon>
        <taxon>Gnathifera</taxon>
        <taxon>Rotifera</taxon>
        <taxon>Eurotatoria</taxon>
        <taxon>Bdelloidea</taxon>
        <taxon>Philodinida</taxon>
        <taxon>Philodinidae</taxon>
        <taxon>Rotaria</taxon>
    </lineage>
</organism>
<comment type="caution">
    <text evidence="1">The sequence shown here is derived from an EMBL/GenBank/DDBJ whole genome shotgun (WGS) entry which is preliminary data.</text>
</comment>
<name>A0A816PWP6_9BILA</name>
<feature type="non-terminal residue" evidence="1">
    <location>
        <position position="1"/>
    </location>
</feature>
<evidence type="ECO:0000313" key="1">
    <source>
        <dbReference type="EMBL" id="CAF2053805.1"/>
    </source>
</evidence>
<gene>
    <name evidence="2" type="ORF">OVN521_LOCUS26707</name>
    <name evidence="1" type="ORF">WKI299_LOCUS10804</name>
</gene>